<dbReference type="Proteomes" id="UP000321039">
    <property type="component" value="Unassembled WGS sequence"/>
</dbReference>
<dbReference type="Pfam" id="PF14026">
    <property type="entry name" value="SCO4226-like"/>
    <property type="match status" value="1"/>
</dbReference>
<evidence type="ECO:0000256" key="1">
    <source>
        <dbReference type="SAM" id="MobiDB-lite"/>
    </source>
</evidence>
<evidence type="ECO:0000313" key="2">
    <source>
        <dbReference type="EMBL" id="TXS95959.1"/>
    </source>
</evidence>
<dbReference type="EMBL" id="VRZA01000001">
    <property type="protein sequence ID" value="TXS95959.1"/>
    <property type="molecule type" value="Genomic_DNA"/>
</dbReference>
<sequence length="252" mass="28238">MAAMNRRWRGRPRPWSWPGSWRGRPRFCWPGSRLSNSGGAVKTLNRRSPENSMRGPQRPGPGNGPPPCSREKGGKPMTDVVLEREFDKAMSTGGFAEMAHEVVGCLPLYRVEWQESLLAEDGSRLVCRFVAPDTESVRMISRDYPARNRTAWAGAVHDTGRTEAVAVVVERRFDSEADLDALQAQEDAHAWCLEQHRVTFLRTFLSGDGKRMLCLYHAPDAESVRLAQQQAGMPVERVWACRGFSPANFPGE</sequence>
<reference evidence="2 3" key="1">
    <citation type="submission" date="2019-08" db="EMBL/GenBank/DDBJ databases">
        <title>Parahaliea maris sp. nov., isolated from the surface seawater.</title>
        <authorList>
            <person name="Liu Y."/>
        </authorList>
    </citation>
    <scope>NUCLEOTIDE SEQUENCE [LARGE SCALE GENOMIC DNA]</scope>
    <source>
        <strain evidence="2 3">HSLHS9</strain>
    </source>
</reference>
<feature type="region of interest" description="Disordered" evidence="1">
    <location>
        <begin position="33"/>
        <end position="75"/>
    </location>
</feature>
<proteinExistence type="predicted"/>
<dbReference type="InterPro" id="IPR025336">
    <property type="entry name" value="SCO4226-like"/>
</dbReference>
<evidence type="ECO:0000313" key="3">
    <source>
        <dbReference type="Proteomes" id="UP000321039"/>
    </source>
</evidence>
<organism evidence="2 3">
    <name type="scientific">Parahaliea maris</name>
    <dbReference type="NCBI Taxonomy" id="2716870"/>
    <lineage>
        <taxon>Bacteria</taxon>
        <taxon>Pseudomonadati</taxon>
        <taxon>Pseudomonadota</taxon>
        <taxon>Gammaproteobacteria</taxon>
        <taxon>Cellvibrionales</taxon>
        <taxon>Halieaceae</taxon>
        <taxon>Parahaliea</taxon>
    </lineage>
</organism>
<keyword evidence="3" id="KW-1185">Reference proteome</keyword>
<dbReference type="AlphaFoldDB" id="A0A5C9A779"/>
<name>A0A5C9A779_9GAMM</name>
<dbReference type="Gene3D" id="3.30.70.3090">
    <property type="entry name" value="ORF SCO4226, nickel-binding ferredoxin-like monomer"/>
    <property type="match status" value="1"/>
</dbReference>
<accession>A0A5C9A779</accession>
<gene>
    <name evidence="2" type="ORF">FV139_00140</name>
</gene>
<comment type="caution">
    <text evidence="2">The sequence shown here is derived from an EMBL/GenBank/DDBJ whole genome shotgun (WGS) entry which is preliminary data.</text>
</comment>
<dbReference type="InterPro" id="IPR042557">
    <property type="entry name" value="SCO4226"/>
</dbReference>
<feature type="compositionally biased region" description="Pro residues" evidence="1">
    <location>
        <begin position="58"/>
        <end position="68"/>
    </location>
</feature>
<protein>
    <submittedName>
        <fullName evidence="2">DUF4242 domain-containing protein</fullName>
    </submittedName>
</protein>